<protein>
    <submittedName>
        <fullName evidence="1">Uncharacterized protein</fullName>
    </submittedName>
</protein>
<keyword evidence="2" id="KW-1185">Reference proteome</keyword>
<evidence type="ECO:0000313" key="2">
    <source>
        <dbReference type="Proteomes" id="UP000191661"/>
    </source>
</evidence>
<dbReference type="Proteomes" id="UP000191661">
    <property type="component" value="Unassembled WGS sequence"/>
</dbReference>
<evidence type="ECO:0000313" key="1">
    <source>
        <dbReference type="EMBL" id="OQD58732.1"/>
    </source>
</evidence>
<sequence>MIAKLNFYNKDKLFASDYTEDFQTETSLREYFNKIKSFIVKDSVLNLEHYEIREVNDNSSCDVDVDIYCNILAEVKSEKISNNQKKLFDFKNKEC</sequence>
<dbReference type="AlphaFoldDB" id="A0A1V6N2B8"/>
<dbReference type="OrthoDB" id="380985at2157"/>
<dbReference type="EMBL" id="JXMW01000010">
    <property type="protein sequence ID" value="OQD58732.1"/>
    <property type="molecule type" value="Genomic_DNA"/>
</dbReference>
<reference evidence="1 2" key="1">
    <citation type="submission" date="2014-12" db="EMBL/GenBank/DDBJ databases">
        <title>Genome sequence of Methanobrevibacter arboriphilicus DH1, DSM1125.</title>
        <authorList>
            <person name="Poehlein A."/>
            <person name="Thauer R.K."/>
            <person name="Seedorf H."/>
            <person name="Daniel R."/>
        </authorList>
    </citation>
    <scope>NUCLEOTIDE SEQUENCE [LARGE SCALE GENOMIC DNA]</scope>
    <source>
        <strain evidence="1 2">DH1</strain>
    </source>
</reference>
<dbReference type="RefSeq" id="WP_080460429.1">
    <property type="nucleotide sequence ID" value="NZ_JXMW01000010.1"/>
</dbReference>
<gene>
    <name evidence="1" type="ORF">MBBAR_10c00730</name>
</gene>
<comment type="caution">
    <text evidence="1">The sequence shown here is derived from an EMBL/GenBank/DDBJ whole genome shotgun (WGS) entry which is preliminary data.</text>
</comment>
<name>A0A1V6N2B8_METAZ</name>
<accession>A0A1V6N2B8</accession>
<organism evidence="1 2">
    <name type="scientific">Methanobrevibacter arboriphilus JCM 13429 = DSM 1125</name>
    <dbReference type="NCBI Taxonomy" id="1300164"/>
    <lineage>
        <taxon>Archaea</taxon>
        <taxon>Methanobacteriati</taxon>
        <taxon>Methanobacteriota</taxon>
        <taxon>Methanomada group</taxon>
        <taxon>Methanobacteria</taxon>
        <taxon>Methanobacteriales</taxon>
        <taxon>Methanobacteriaceae</taxon>
        <taxon>Methanobrevibacter</taxon>
    </lineage>
</organism>
<proteinExistence type="predicted"/>